<evidence type="ECO:0000256" key="1">
    <source>
        <dbReference type="SAM" id="MobiDB-lite"/>
    </source>
</evidence>
<comment type="caution">
    <text evidence="2">The sequence shown here is derived from an EMBL/GenBank/DDBJ whole genome shotgun (WGS) entry which is preliminary data.</text>
</comment>
<name>A0AAD7AZH1_9AGAR</name>
<protein>
    <submittedName>
        <fullName evidence="2">Uncharacterized protein</fullName>
    </submittedName>
</protein>
<dbReference type="EMBL" id="JARKIF010000084">
    <property type="protein sequence ID" value="KAJ7605003.1"/>
    <property type="molecule type" value="Genomic_DNA"/>
</dbReference>
<organism evidence="2 3">
    <name type="scientific">Roridomyces roridus</name>
    <dbReference type="NCBI Taxonomy" id="1738132"/>
    <lineage>
        <taxon>Eukaryota</taxon>
        <taxon>Fungi</taxon>
        <taxon>Dikarya</taxon>
        <taxon>Basidiomycota</taxon>
        <taxon>Agaricomycotina</taxon>
        <taxon>Agaricomycetes</taxon>
        <taxon>Agaricomycetidae</taxon>
        <taxon>Agaricales</taxon>
        <taxon>Marasmiineae</taxon>
        <taxon>Mycenaceae</taxon>
        <taxon>Roridomyces</taxon>
    </lineage>
</organism>
<accession>A0AAD7AZH1</accession>
<evidence type="ECO:0000313" key="2">
    <source>
        <dbReference type="EMBL" id="KAJ7605003.1"/>
    </source>
</evidence>
<reference evidence="2" key="1">
    <citation type="submission" date="2023-03" db="EMBL/GenBank/DDBJ databases">
        <title>Massive genome expansion in bonnet fungi (Mycena s.s.) driven by repeated elements and novel gene families across ecological guilds.</title>
        <authorList>
            <consortium name="Lawrence Berkeley National Laboratory"/>
            <person name="Harder C.B."/>
            <person name="Miyauchi S."/>
            <person name="Viragh M."/>
            <person name="Kuo A."/>
            <person name="Thoen E."/>
            <person name="Andreopoulos B."/>
            <person name="Lu D."/>
            <person name="Skrede I."/>
            <person name="Drula E."/>
            <person name="Henrissat B."/>
            <person name="Morin E."/>
            <person name="Kohler A."/>
            <person name="Barry K."/>
            <person name="LaButti K."/>
            <person name="Morin E."/>
            <person name="Salamov A."/>
            <person name="Lipzen A."/>
            <person name="Mereny Z."/>
            <person name="Hegedus B."/>
            <person name="Baldrian P."/>
            <person name="Stursova M."/>
            <person name="Weitz H."/>
            <person name="Taylor A."/>
            <person name="Grigoriev I.V."/>
            <person name="Nagy L.G."/>
            <person name="Martin F."/>
            <person name="Kauserud H."/>
        </authorList>
    </citation>
    <scope>NUCLEOTIDE SEQUENCE</scope>
    <source>
        <strain evidence="2">9284</strain>
    </source>
</reference>
<dbReference type="AlphaFoldDB" id="A0AAD7AZH1"/>
<feature type="region of interest" description="Disordered" evidence="1">
    <location>
        <begin position="196"/>
        <end position="238"/>
    </location>
</feature>
<dbReference type="Proteomes" id="UP001221142">
    <property type="component" value="Unassembled WGS sequence"/>
</dbReference>
<gene>
    <name evidence="2" type="ORF">FB45DRAFT_879891</name>
</gene>
<keyword evidence="3" id="KW-1185">Reference proteome</keyword>
<proteinExistence type="predicted"/>
<sequence>MPARALAHDPRPRLIAHAPRRHRAHPCISSTARYLRRPCTSHCSRLFPSPFCQHTIPAVTRSPPPCRPSNLSYAGRRGRHGSFALRAPGCEGGGGSACIKRGNVEYGRRRLRGGAENQRVKNAVRFAETAEMGCRAREVECNSTGRKYRVSRMLGEYQGVREKESVTYRNYAHGAFLEREEDGVCVRRDSEETHRGRREGFWGGAKEGADSRTPQRPDGPNAHAMVRPATGPGGASAREKEWRIGVVKRGLPANGVILVTGWVRACRCRRRGKDKVRPGARVVGGREGMRRQRRWASESRRHCGDFIEVG</sequence>
<evidence type="ECO:0000313" key="3">
    <source>
        <dbReference type="Proteomes" id="UP001221142"/>
    </source>
</evidence>